<feature type="compositionally biased region" description="Low complexity" evidence="4">
    <location>
        <begin position="127"/>
        <end position="169"/>
    </location>
</feature>
<dbReference type="Gene3D" id="1.10.1870.10">
    <property type="entry name" value="Domain 3, Saccharopine reductase"/>
    <property type="match status" value="1"/>
</dbReference>
<dbReference type="SUPFAM" id="SSF51735">
    <property type="entry name" value="NAD(P)-binding Rossmann-fold domains"/>
    <property type="match status" value="1"/>
</dbReference>
<keyword evidence="5" id="KW-0732">Signal</keyword>
<dbReference type="RefSeq" id="XP_049147030.1">
    <property type="nucleotide sequence ID" value="XM_049289885.1"/>
</dbReference>
<keyword evidence="3" id="KW-0028">Amino-acid biosynthesis</keyword>
<dbReference type="PANTHER" id="PTHR11133:SF22">
    <property type="entry name" value="ALPHA-AMINOADIPIC SEMIALDEHYDE SYNTHASE, MITOCHONDRIAL"/>
    <property type="match status" value="1"/>
</dbReference>
<name>A0A9Q8WJB8_9PEZI</name>
<organism evidence="8 9">
    <name type="scientific">Colletotrichum lupini</name>
    <dbReference type="NCBI Taxonomy" id="145971"/>
    <lineage>
        <taxon>Eukaryota</taxon>
        <taxon>Fungi</taxon>
        <taxon>Dikarya</taxon>
        <taxon>Ascomycota</taxon>
        <taxon>Pezizomycotina</taxon>
        <taxon>Sordariomycetes</taxon>
        <taxon>Hypocreomycetidae</taxon>
        <taxon>Glomerellales</taxon>
        <taxon>Glomerellaceae</taxon>
        <taxon>Colletotrichum</taxon>
        <taxon>Colletotrichum acutatum species complex</taxon>
    </lineage>
</organism>
<evidence type="ECO:0000313" key="8">
    <source>
        <dbReference type="EMBL" id="UQC85416.1"/>
    </source>
</evidence>
<dbReference type="PANTHER" id="PTHR11133">
    <property type="entry name" value="SACCHAROPINE DEHYDROGENASE"/>
    <property type="match status" value="1"/>
</dbReference>
<keyword evidence="2" id="KW-0560">Oxidoreductase</keyword>
<reference evidence="8" key="1">
    <citation type="journal article" date="2021" name="Mol. Plant Microbe Interact.">
        <title>Complete Genome Sequence of the Plant-Pathogenic Fungus Colletotrichum lupini.</title>
        <authorList>
            <person name="Baroncelli R."/>
            <person name="Pensec F."/>
            <person name="Da Lio D."/>
            <person name="Boufleur T."/>
            <person name="Vicente I."/>
            <person name="Sarrocco S."/>
            <person name="Picot A."/>
            <person name="Baraldi E."/>
            <person name="Sukno S."/>
            <person name="Thon M."/>
            <person name="Le Floch G."/>
        </authorList>
    </citation>
    <scope>NUCLEOTIDE SEQUENCE</scope>
    <source>
        <strain evidence="8">IMI 504893</strain>
    </source>
</reference>
<dbReference type="GO" id="GO:0004753">
    <property type="term" value="F:saccharopine dehydrogenase activity"/>
    <property type="evidence" value="ECO:0007669"/>
    <property type="project" value="TreeGrafter"/>
</dbReference>
<keyword evidence="9" id="KW-1185">Reference proteome</keyword>
<dbReference type="FunFam" id="3.30.360.10:FF:000008">
    <property type="entry name" value="Alpha-aminoadipic semialdehyde synthase, mitochondrial"/>
    <property type="match status" value="1"/>
</dbReference>
<feature type="domain" description="Saccharopine dehydrogenase NADP binding" evidence="6">
    <location>
        <begin position="400"/>
        <end position="534"/>
    </location>
</feature>
<dbReference type="KEGG" id="clup:CLUP02_10913"/>
<sequence length="971" mass="106684">MNIFSFLFVLSLARNAFAADNTNTKFTYPVKPAGLEGPTFESGQNVVFNWTTDADKLNLLLWTNKNTRSITLGKSISSKSFTWTVDFYAFSKTDPPSDTYYFLGLFVDGSTSTSAQSSRFFITLPDGSESGSTSTSTLLTPSPTSDSATTTSSESSSATAASVTSTPGSGTEGLGAGAIAGIVIGAILGVGLSVFREKSKFHQRSLRTPNTILLLCKRHPETGTFLGHRHQLSLDKIYASTRSRTVGLTIWPWAWYTQRARHCELLRNSVDGFIRSVSLSNQSATGAGPTASYNLTVGNPVGRSADETGCAINLLEADNFACKPVELRISRQEYGSLSEERGRLHIKVTEGQAYKNGNVNSSSPSHPLKTTASKKTPDLTTTFVSSRTGNRVHRMSEKKILILGSGLVAKPCVEYLLRNEKNKLTIGIPFRFHSKSLSEVTNTFVTACRTLSTAESLASNHPRASAISLDVASPKLDSHVASHDLVISLVPFIHHQNVVEAGIRGKTHVVTTSYVSPAMRELESEVKAAGITVLNEVGLDPGIDHLYAIRIIDEVHSKGGKIKEFHSYAGGLPDPECSNNPLRFKFSWSPRGSLLAQLNPASYFQNGQIVDASREDLMKQAKPYHVMDGYSFLAYPNRNSVPFREFYRIPEAETVVRGSLRYEGNPAFVAALTKLELLDTQPLTWLEKDSDGLMLREVFGRAVGAAGTDEETLTTRIDEICEFPDITERNRIIDGLRWIGLFSDNPATLRGNLLDTLCAELERLMSYQPDERDLVMLQHKFIVEWKDGSRETITSTLELFGEPGGHSAMARTVGVTCGIATQLLMDGEPALNVPGVLAPYTSEICDPIRKLLEKEGISMLRKTGITHHIVVNKGSILLSLHLVLAFAKSKHLDTVSPGRISNFIHTQPLEPRHDKSHPVHGTTLISPLHHEAQLELVLLLALRQSRRVTKIPLRHLRARRYLTPRCIRLDL</sequence>
<evidence type="ECO:0000313" key="9">
    <source>
        <dbReference type="Proteomes" id="UP000830671"/>
    </source>
</evidence>
<evidence type="ECO:0000256" key="1">
    <source>
        <dbReference type="ARBA" id="ARBA00022857"/>
    </source>
</evidence>
<dbReference type="Gene3D" id="3.30.360.10">
    <property type="entry name" value="Dihydrodipicolinate Reductase, domain 2"/>
    <property type="match status" value="1"/>
</dbReference>
<dbReference type="Pfam" id="PF03435">
    <property type="entry name" value="Sacchrp_dh_NADP"/>
    <property type="match status" value="1"/>
</dbReference>
<evidence type="ECO:0000256" key="4">
    <source>
        <dbReference type="SAM" id="MobiDB-lite"/>
    </source>
</evidence>
<dbReference type="GO" id="GO:0019878">
    <property type="term" value="P:lysine biosynthetic process via aminoadipic acid"/>
    <property type="evidence" value="ECO:0007669"/>
    <property type="project" value="TreeGrafter"/>
</dbReference>
<dbReference type="GeneID" id="73344895"/>
<dbReference type="GO" id="GO:0005737">
    <property type="term" value="C:cytoplasm"/>
    <property type="evidence" value="ECO:0007669"/>
    <property type="project" value="TreeGrafter"/>
</dbReference>
<dbReference type="Gene3D" id="3.40.50.720">
    <property type="entry name" value="NAD(P)-binding Rossmann-like Domain"/>
    <property type="match status" value="1"/>
</dbReference>
<keyword evidence="3" id="KW-0457">Lysine biosynthesis</keyword>
<dbReference type="EMBL" id="CP019477">
    <property type="protein sequence ID" value="UQC85416.1"/>
    <property type="molecule type" value="Genomic_DNA"/>
</dbReference>
<feature type="domain" description="Saccharopine dehydrogenase-like C-terminal" evidence="7">
    <location>
        <begin position="538"/>
        <end position="857"/>
    </location>
</feature>
<evidence type="ECO:0000259" key="7">
    <source>
        <dbReference type="Pfam" id="PF16653"/>
    </source>
</evidence>
<dbReference type="InterPro" id="IPR051168">
    <property type="entry name" value="AASS"/>
</dbReference>
<protein>
    <submittedName>
        <fullName evidence="8">Saccharopine dehydrogenase</fullName>
    </submittedName>
</protein>
<dbReference type="InterPro" id="IPR036291">
    <property type="entry name" value="NAD(P)-bd_dom_sf"/>
</dbReference>
<evidence type="ECO:0000256" key="3">
    <source>
        <dbReference type="ARBA" id="ARBA00023154"/>
    </source>
</evidence>
<feature type="region of interest" description="Disordered" evidence="4">
    <location>
        <begin position="355"/>
        <end position="376"/>
    </location>
</feature>
<proteinExistence type="predicted"/>
<feature type="signal peptide" evidence="5">
    <location>
        <begin position="1"/>
        <end position="18"/>
    </location>
</feature>
<dbReference type="InterPro" id="IPR005097">
    <property type="entry name" value="Sacchrp_dh_NADP-bd"/>
</dbReference>
<feature type="region of interest" description="Disordered" evidence="4">
    <location>
        <begin position="127"/>
        <end position="170"/>
    </location>
</feature>
<dbReference type="Proteomes" id="UP000830671">
    <property type="component" value="Chromosome 5"/>
</dbReference>
<dbReference type="Pfam" id="PF16653">
    <property type="entry name" value="Sacchrp_dh_C"/>
    <property type="match status" value="1"/>
</dbReference>
<keyword evidence="1" id="KW-0521">NADP</keyword>
<gene>
    <name evidence="8" type="ORF">CLUP02_10913</name>
</gene>
<evidence type="ECO:0000256" key="2">
    <source>
        <dbReference type="ARBA" id="ARBA00023002"/>
    </source>
</evidence>
<dbReference type="AlphaFoldDB" id="A0A9Q8WJB8"/>
<accession>A0A9Q8WJB8</accession>
<evidence type="ECO:0000259" key="6">
    <source>
        <dbReference type="Pfam" id="PF03435"/>
    </source>
</evidence>
<evidence type="ECO:0000256" key="5">
    <source>
        <dbReference type="SAM" id="SignalP"/>
    </source>
</evidence>
<feature type="chain" id="PRO_5040423728" evidence="5">
    <location>
        <begin position="19"/>
        <end position="971"/>
    </location>
</feature>
<dbReference type="SUPFAM" id="SSF55347">
    <property type="entry name" value="Glyceraldehyde-3-phosphate dehydrogenase-like, C-terminal domain"/>
    <property type="match status" value="1"/>
</dbReference>
<dbReference type="InterPro" id="IPR032095">
    <property type="entry name" value="Sacchrp_dh-like_C"/>
</dbReference>